<dbReference type="InterPro" id="IPR050498">
    <property type="entry name" value="Ycf3"/>
</dbReference>
<gene>
    <name evidence="5" type="ORF">SAMN05192566_2572</name>
</gene>
<dbReference type="AlphaFoldDB" id="A0A1G9F1Q6"/>
<evidence type="ECO:0000313" key="5">
    <source>
        <dbReference type="EMBL" id="SDK82292.1"/>
    </source>
</evidence>
<accession>A0A1G9F1Q6</accession>
<organism evidence="5 6">
    <name type="scientific">Methylophilus rhizosphaerae</name>
    <dbReference type="NCBI Taxonomy" id="492660"/>
    <lineage>
        <taxon>Bacteria</taxon>
        <taxon>Pseudomonadati</taxon>
        <taxon>Pseudomonadota</taxon>
        <taxon>Betaproteobacteria</taxon>
        <taxon>Nitrosomonadales</taxon>
        <taxon>Methylophilaceae</taxon>
        <taxon>Methylophilus</taxon>
    </lineage>
</organism>
<dbReference type="InterPro" id="IPR019734">
    <property type="entry name" value="TPR_rpt"/>
</dbReference>
<feature type="repeat" description="TPR" evidence="3">
    <location>
        <begin position="237"/>
        <end position="270"/>
    </location>
</feature>
<name>A0A1G9F1Q6_9PROT</name>
<dbReference type="Proteomes" id="UP000198629">
    <property type="component" value="Unassembled WGS sequence"/>
</dbReference>
<evidence type="ECO:0000256" key="1">
    <source>
        <dbReference type="ARBA" id="ARBA00022737"/>
    </source>
</evidence>
<keyword evidence="2 3" id="KW-0802">TPR repeat</keyword>
<dbReference type="InterPro" id="IPR011990">
    <property type="entry name" value="TPR-like_helical_dom_sf"/>
</dbReference>
<dbReference type="EMBL" id="FNFX01000005">
    <property type="protein sequence ID" value="SDK82292.1"/>
    <property type="molecule type" value="Genomic_DNA"/>
</dbReference>
<dbReference type="PANTHER" id="PTHR44858:SF1">
    <property type="entry name" value="UDP-N-ACETYLGLUCOSAMINE--PEPTIDE N-ACETYLGLUCOSAMINYLTRANSFERASE SPINDLY-RELATED"/>
    <property type="match status" value="1"/>
</dbReference>
<proteinExistence type="predicted"/>
<evidence type="ECO:0000313" key="6">
    <source>
        <dbReference type="Proteomes" id="UP000198629"/>
    </source>
</evidence>
<dbReference type="PROSITE" id="PS50005">
    <property type="entry name" value="TPR"/>
    <property type="match status" value="2"/>
</dbReference>
<dbReference type="STRING" id="492660.SAMN05192566_2572"/>
<dbReference type="Pfam" id="PF13181">
    <property type="entry name" value="TPR_8"/>
    <property type="match status" value="1"/>
</dbReference>
<dbReference type="SMART" id="SM00028">
    <property type="entry name" value="TPR"/>
    <property type="match status" value="3"/>
</dbReference>
<evidence type="ECO:0000256" key="4">
    <source>
        <dbReference type="SAM" id="MobiDB-lite"/>
    </source>
</evidence>
<dbReference type="SUPFAM" id="SSF48452">
    <property type="entry name" value="TPR-like"/>
    <property type="match status" value="1"/>
</dbReference>
<protein>
    <submittedName>
        <fullName evidence="5">MSHA biogenesis protein MshN</fullName>
    </submittedName>
</protein>
<evidence type="ECO:0000256" key="2">
    <source>
        <dbReference type="ARBA" id="ARBA00022803"/>
    </source>
</evidence>
<feature type="repeat" description="TPR" evidence="3">
    <location>
        <begin position="339"/>
        <end position="372"/>
    </location>
</feature>
<feature type="region of interest" description="Disordered" evidence="4">
    <location>
        <begin position="149"/>
        <end position="177"/>
    </location>
</feature>
<dbReference type="Pfam" id="PF14559">
    <property type="entry name" value="TPR_19"/>
    <property type="match status" value="1"/>
</dbReference>
<keyword evidence="1" id="KW-0677">Repeat</keyword>
<reference evidence="6" key="1">
    <citation type="submission" date="2016-10" db="EMBL/GenBank/DDBJ databases">
        <authorList>
            <person name="Varghese N."/>
            <person name="Submissions S."/>
        </authorList>
    </citation>
    <scope>NUCLEOTIDE SEQUENCE [LARGE SCALE GENOMIC DNA]</scope>
    <source>
        <strain evidence="6">CBMB127</strain>
    </source>
</reference>
<keyword evidence="6" id="KW-1185">Reference proteome</keyword>
<dbReference type="PANTHER" id="PTHR44858">
    <property type="entry name" value="TETRATRICOPEPTIDE REPEAT PROTEIN 6"/>
    <property type="match status" value="1"/>
</dbReference>
<dbReference type="Gene3D" id="1.25.40.10">
    <property type="entry name" value="Tetratricopeptide repeat domain"/>
    <property type="match status" value="1"/>
</dbReference>
<sequence>MVVDAAWCVGRIWPLEAWGNSVSLINQVLKDVEARQGGSAADGWAGAQVKPVLYHPESASSSWLKPLLWGMLILGLALWIKSDWPEWSVYLSGKPATPTHQPVARTVPAPVKALPPTVEIPPPATLGHQPLDAQPQLTRTLFSEWQNTRAEPAGKQQDKIAPEPATRRPSAKAATLPQVEGEFSIKPAEGGNPATVLSVIEPPADATALVKNKENVASSAPEARGVVNKQLRPDQEANVLIQRAVDHEQKGRMNEALSTLRQALELSPSSENARQLLAAYLFEGKQDAEAVSVLQTGIKRYPEQVELARSLAKWQLSHGQPEAVLATLKPVANALMQDAESQWMLAMASQQLGQYQAALPYFERAITLRPGQAQTMVAYALSLQASGQNAQALQQLQLVQSLALSERMAEFVSQRIRQLGGTPQSRNE</sequence>
<evidence type="ECO:0000256" key="3">
    <source>
        <dbReference type="PROSITE-ProRule" id="PRU00339"/>
    </source>
</evidence>